<dbReference type="RefSeq" id="WP_377313482.1">
    <property type="nucleotide sequence ID" value="NZ_JBHUIY010000001.1"/>
</dbReference>
<reference evidence="4" key="1">
    <citation type="journal article" date="2019" name="Int. J. Syst. Evol. Microbiol.">
        <title>The Global Catalogue of Microorganisms (GCM) 10K type strain sequencing project: providing services to taxonomists for standard genome sequencing and annotation.</title>
        <authorList>
            <consortium name="The Broad Institute Genomics Platform"/>
            <consortium name="The Broad Institute Genome Sequencing Center for Infectious Disease"/>
            <person name="Wu L."/>
            <person name="Ma J."/>
        </authorList>
    </citation>
    <scope>NUCLEOTIDE SEQUENCE [LARGE SCALE GENOMIC DNA]</scope>
    <source>
        <strain evidence="4">KCTC 15012</strain>
    </source>
</reference>
<comment type="caution">
    <text evidence="3">The sequence shown here is derived from an EMBL/GenBank/DDBJ whole genome shotgun (WGS) entry which is preliminary data.</text>
</comment>
<dbReference type="PANTHER" id="PTHR46310">
    <property type="entry name" value="AMIDASE 1"/>
    <property type="match status" value="1"/>
</dbReference>
<dbReference type="EMBL" id="JBHUIY010000001">
    <property type="protein sequence ID" value="MFD2232293.1"/>
    <property type="molecule type" value="Genomic_DNA"/>
</dbReference>
<accession>A0ABW5C642</accession>
<proteinExistence type="predicted"/>
<dbReference type="EC" id="3.5.1.4" evidence="3"/>
<dbReference type="NCBIfam" id="NF006169">
    <property type="entry name" value="PRK08310.1"/>
    <property type="match status" value="1"/>
</dbReference>
<dbReference type="Gene3D" id="3.90.1300.10">
    <property type="entry name" value="Amidase signature (AS) domain"/>
    <property type="match status" value="1"/>
</dbReference>
<dbReference type="SUPFAM" id="SSF75304">
    <property type="entry name" value="Amidase signature (AS) enzymes"/>
    <property type="match status" value="1"/>
</dbReference>
<dbReference type="InterPro" id="IPR036928">
    <property type="entry name" value="AS_sf"/>
</dbReference>
<feature type="domain" description="Amidase" evidence="2">
    <location>
        <begin position="19"/>
        <end position="195"/>
    </location>
</feature>
<dbReference type="InterPro" id="IPR023631">
    <property type="entry name" value="Amidase_dom"/>
</dbReference>
<protein>
    <submittedName>
        <fullName evidence="3">Amidase</fullName>
        <ecNumber evidence="3">3.5.1.4</ecNumber>
    </submittedName>
</protein>
<dbReference type="Pfam" id="PF01425">
    <property type="entry name" value="Amidase"/>
    <property type="match status" value="2"/>
</dbReference>
<evidence type="ECO:0000256" key="1">
    <source>
        <dbReference type="SAM" id="MobiDB-lite"/>
    </source>
</evidence>
<dbReference type="PANTHER" id="PTHR46310:SF7">
    <property type="entry name" value="AMIDASE 1"/>
    <property type="match status" value="1"/>
</dbReference>
<dbReference type="GO" id="GO:0004040">
    <property type="term" value="F:amidase activity"/>
    <property type="evidence" value="ECO:0007669"/>
    <property type="project" value="UniProtKB-EC"/>
</dbReference>
<feature type="region of interest" description="Disordered" evidence="1">
    <location>
        <begin position="85"/>
        <end position="112"/>
    </location>
</feature>
<name>A0ABW5C642_9PROT</name>
<feature type="domain" description="Amidase" evidence="2">
    <location>
        <begin position="268"/>
        <end position="382"/>
    </location>
</feature>
<dbReference type="Proteomes" id="UP001597296">
    <property type="component" value="Unassembled WGS sequence"/>
</dbReference>
<evidence type="ECO:0000313" key="4">
    <source>
        <dbReference type="Proteomes" id="UP001597296"/>
    </source>
</evidence>
<keyword evidence="3" id="KW-0378">Hydrolase</keyword>
<organism evidence="3 4">
    <name type="scientific">Phaeospirillum tilakii</name>
    <dbReference type="NCBI Taxonomy" id="741673"/>
    <lineage>
        <taxon>Bacteria</taxon>
        <taxon>Pseudomonadati</taxon>
        <taxon>Pseudomonadota</taxon>
        <taxon>Alphaproteobacteria</taxon>
        <taxon>Rhodospirillales</taxon>
        <taxon>Rhodospirillaceae</taxon>
        <taxon>Phaeospirillum</taxon>
    </lineage>
</organism>
<evidence type="ECO:0000259" key="2">
    <source>
        <dbReference type="Pfam" id="PF01425"/>
    </source>
</evidence>
<evidence type="ECO:0000313" key="3">
    <source>
        <dbReference type="EMBL" id="MFD2232293.1"/>
    </source>
</evidence>
<sequence length="392" mass="41086">MHDPYNAFTLGGDVYIDGTGDGPLAGLTFAAKDVFDIAGYVTGAGNPDWRRLAEPARATAWAVTRLLESGARLVGKTHTDELTRGIFGDNSHYGTPENPRAPGHVPGGSSSGSAVAVAGGLANLALGTDTAGSTRVPASFCGVWGLRPTLGAIPMEGVIGQSGTFDTVGLLADSADHLARMGEVLLRKKPPTQRPDRAVVLEDALEASDPAVADAIEAALPLIADAVAPVKRGTHFSQVPLAEWVEPQNAIQGHEAWETFGDWINRSNPRFGFEVADNLLRGARVSKTSLSAARGFRLRARRWVQEALDGHAVLVLPTTPVTAPPVHSPRSVMWEIRSRIISLTSIAAMAGVPQISLPLCQVEGRPLGLSLIGPRGGDGLLLAAARRIAAAL</sequence>
<gene>
    <name evidence="3" type="ORF">ACFSNB_00595</name>
</gene>
<keyword evidence="4" id="KW-1185">Reference proteome</keyword>